<gene>
    <name evidence="2" type="ORF">SAMN05421849_0386</name>
</gene>
<keyword evidence="1" id="KW-1133">Transmembrane helix</keyword>
<sequence>MTGRGGRAGLWLRRIGWMLLFWVAGVLVLGIIALLLRLLMNSAGLTA</sequence>
<dbReference type="Proteomes" id="UP000192455">
    <property type="component" value="Unassembled WGS sequence"/>
</dbReference>
<dbReference type="RefSeq" id="WP_076646773.1">
    <property type="nucleotide sequence ID" value="NZ_FTPS01000001.1"/>
</dbReference>
<keyword evidence="1" id="KW-0812">Transmembrane</keyword>
<dbReference type="Pfam" id="PF10617">
    <property type="entry name" value="DUF2474"/>
    <property type="match status" value="1"/>
</dbReference>
<feature type="transmembrane region" description="Helical" evidence="1">
    <location>
        <begin position="15"/>
        <end position="36"/>
    </location>
</feature>
<proteinExistence type="predicted"/>
<evidence type="ECO:0000256" key="1">
    <source>
        <dbReference type="SAM" id="Phobius"/>
    </source>
</evidence>
<reference evidence="2 3" key="1">
    <citation type="submission" date="2017-01" db="EMBL/GenBank/DDBJ databases">
        <authorList>
            <person name="Mah S.A."/>
            <person name="Swanson W.J."/>
            <person name="Moy G.W."/>
            <person name="Vacquier V.D."/>
        </authorList>
    </citation>
    <scope>NUCLEOTIDE SEQUENCE [LARGE SCALE GENOMIC DNA]</scope>
    <source>
        <strain evidence="2 3">DSM 21219</strain>
    </source>
</reference>
<dbReference type="InterPro" id="IPR018895">
    <property type="entry name" value="DUF2474"/>
</dbReference>
<dbReference type="EMBL" id="FTPS01000001">
    <property type="protein sequence ID" value="SIT75788.1"/>
    <property type="molecule type" value="Genomic_DNA"/>
</dbReference>
<keyword evidence="1" id="KW-0472">Membrane</keyword>
<accession>A0A1R3WGZ2</accession>
<evidence type="ECO:0000313" key="2">
    <source>
        <dbReference type="EMBL" id="SIT75788.1"/>
    </source>
</evidence>
<name>A0A1R3WGZ2_9RHOB</name>
<keyword evidence="3" id="KW-1185">Reference proteome</keyword>
<evidence type="ECO:0000313" key="3">
    <source>
        <dbReference type="Proteomes" id="UP000192455"/>
    </source>
</evidence>
<organism evidence="2 3">
    <name type="scientific">Pontibaca methylaminivorans</name>
    <dbReference type="NCBI Taxonomy" id="515897"/>
    <lineage>
        <taxon>Bacteria</taxon>
        <taxon>Pseudomonadati</taxon>
        <taxon>Pseudomonadota</taxon>
        <taxon>Alphaproteobacteria</taxon>
        <taxon>Rhodobacterales</taxon>
        <taxon>Roseobacteraceae</taxon>
        <taxon>Pontibaca</taxon>
    </lineage>
</organism>
<evidence type="ECO:0008006" key="4">
    <source>
        <dbReference type="Google" id="ProtNLM"/>
    </source>
</evidence>
<dbReference type="AlphaFoldDB" id="A0A1R3WGZ2"/>
<protein>
    <recommendedName>
        <fullName evidence="4">DUF2474 domain-containing protein</fullName>
    </recommendedName>
</protein>